<evidence type="ECO:0000313" key="2">
    <source>
        <dbReference type="EMBL" id="QIM63994.1"/>
    </source>
</evidence>
<dbReference type="RefSeq" id="WP_123955623.1">
    <property type="nucleotide sequence ID" value="NZ_CP015029.1"/>
</dbReference>
<evidence type="ECO:0000313" key="3">
    <source>
        <dbReference type="EMBL" id="RPE95683.1"/>
    </source>
</evidence>
<evidence type="ECO:0000256" key="1">
    <source>
        <dbReference type="SAM" id="SignalP"/>
    </source>
</evidence>
<accession>A0AAE6X5S6</accession>
<dbReference type="EMBL" id="CP015029">
    <property type="protein sequence ID" value="QIM63994.1"/>
    <property type="molecule type" value="Genomic_DNA"/>
</dbReference>
<evidence type="ECO:0000313" key="4">
    <source>
        <dbReference type="Proteomes" id="UP000276901"/>
    </source>
</evidence>
<feature type="chain" id="PRO_5042133788" evidence="1">
    <location>
        <begin position="24"/>
        <end position="217"/>
    </location>
</feature>
<dbReference type="AlphaFoldDB" id="A0AAE6X5S6"/>
<proteinExistence type="predicted"/>
<sequence>MKHLVKVCLVGLSLLLSSCTIFLWSHDPAVRSHTYYEQSAMDTVRAFGKTQAKNNEQLVMIGDSYWYFIDERNTAELLKVLNTKLPKAFSTPNNKPFKVLLADDAQSFSSSFTLYYEPQNDNEKNVLKALGFSSTKKPGLYEKDYDLKGKIYRSSKKINHHYQFETALPISIQVGKTSSEVDPIKLIEKITMTPITLAGDVVLVAIELVFSPLSLFE</sequence>
<feature type="signal peptide" evidence="1">
    <location>
        <begin position="1"/>
        <end position="23"/>
    </location>
</feature>
<dbReference type="Proteomes" id="UP000276901">
    <property type="component" value="Unassembled WGS sequence"/>
</dbReference>
<dbReference type="Proteomes" id="UP000502287">
    <property type="component" value="Chromosome"/>
</dbReference>
<name>A0AAE6X5S6_9PAST</name>
<keyword evidence="4" id="KW-1185">Reference proteome</keyword>
<reference evidence="2 5" key="1">
    <citation type="submission" date="2016-03" db="EMBL/GenBank/DDBJ databases">
        <authorList>
            <person name="Hansen M.J."/>
            <person name="Bojesen A.M."/>
            <person name="Planet P."/>
        </authorList>
    </citation>
    <scope>NUCLEOTIDE SEQUENCE [LARGE SCALE GENOMIC DNA]</scope>
    <source>
        <strain evidence="2 5">HPA 21</strain>
    </source>
</reference>
<protein>
    <submittedName>
        <fullName evidence="3">Calcineurin-like phosphoesterase family protein</fullName>
    </submittedName>
</protein>
<dbReference type="KEGG" id="fcl:A4G17_00280"/>
<reference evidence="3 4" key="2">
    <citation type="submission" date="2018-11" db="EMBL/GenBank/DDBJ databases">
        <title>Genomic Encyclopedia of Type Strains, Phase IV (KMG-IV): sequencing the most valuable type-strain genomes for metagenomic binning, comparative biology and taxonomic classification.</title>
        <authorList>
            <person name="Goeker M."/>
        </authorList>
    </citation>
    <scope>NUCLEOTIDE SEQUENCE [LARGE SCALE GENOMIC DNA]</scope>
    <source>
        <strain evidence="3 4">DSM 25797</strain>
    </source>
</reference>
<evidence type="ECO:0000313" key="5">
    <source>
        <dbReference type="Proteomes" id="UP000502287"/>
    </source>
</evidence>
<keyword evidence="1" id="KW-0732">Signal</keyword>
<dbReference type="EMBL" id="RKQT01000001">
    <property type="protein sequence ID" value="RPE95683.1"/>
    <property type="molecule type" value="Genomic_DNA"/>
</dbReference>
<organism evidence="2 5">
    <name type="scientific">Frederiksenia canicola</name>
    <dbReference type="NCBI Taxonomy" id="123824"/>
    <lineage>
        <taxon>Bacteria</taxon>
        <taxon>Pseudomonadati</taxon>
        <taxon>Pseudomonadota</taxon>
        <taxon>Gammaproteobacteria</taxon>
        <taxon>Pasteurellales</taxon>
        <taxon>Pasteurellaceae</taxon>
        <taxon>Frederiksenia</taxon>
    </lineage>
</organism>
<gene>
    <name evidence="2" type="ORF">A4G17_00280</name>
    <name evidence="3" type="ORF">EDC49_0057</name>
</gene>
<dbReference type="PROSITE" id="PS51257">
    <property type="entry name" value="PROKAR_LIPOPROTEIN"/>
    <property type="match status" value="1"/>
</dbReference>